<evidence type="ECO:0000313" key="3">
    <source>
        <dbReference type="Proteomes" id="UP000270299"/>
    </source>
</evidence>
<dbReference type="OrthoDB" id="3206608at2"/>
<accession>A0A3L6ZKF6</accession>
<keyword evidence="3" id="KW-1185">Reference proteome</keyword>
<gene>
    <name evidence="2" type="ORF">D9V29_14015</name>
</gene>
<evidence type="ECO:0008006" key="4">
    <source>
        <dbReference type="Google" id="ProtNLM"/>
    </source>
</evidence>
<organism evidence="2 3">
    <name type="scientific">Mycetocola manganoxydans</name>
    <dbReference type="NCBI Taxonomy" id="699879"/>
    <lineage>
        <taxon>Bacteria</taxon>
        <taxon>Bacillati</taxon>
        <taxon>Actinomycetota</taxon>
        <taxon>Actinomycetes</taxon>
        <taxon>Micrococcales</taxon>
        <taxon>Microbacteriaceae</taxon>
        <taxon>Mycetocola</taxon>
    </lineage>
</organism>
<dbReference type="EMBL" id="RCUV01000021">
    <property type="protein sequence ID" value="RLP68338.1"/>
    <property type="molecule type" value="Genomic_DNA"/>
</dbReference>
<evidence type="ECO:0000256" key="1">
    <source>
        <dbReference type="SAM" id="MobiDB-lite"/>
    </source>
</evidence>
<dbReference type="AlphaFoldDB" id="A0A3L6ZKF6"/>
<reference evidence="2 3" key="1">
    <citation type="submission" date="2018-10" db="EMBL/GenBank/DDBJ databases">
        <authorList>
            <person name="Li J."/>
        </authorList>
    </citation>
    <scope>NUCLEOTIDE SEQUENCE [LARGE SCALE GENOMIC DNA]</scope>
    <source>
        <strain evidence="2 3">CCTCC AB209002</strain>
    </source>
</reference>
<comment type="caution">
    <text evidence="2">The sequence shown here is derived from an EMBL/GenBank/DDBJ whole genome shotgun (WGS) entry which is preliminary data.</text>
</comment>
<protein>
    <recommendedName>
        <fullName evidence="4">Restriction system protein</fullName>
    </recommendedName>
</protein>
<sequence>MQHQARLAEKREAAVAREYNAAVRRTEQAHKAAQRATAAAQRASEADRKRLEKEAAAAHVEAMQAEVDQLNAELSAKYERIDSLLSATLQVDDYVDLESLREVVDHPPFDRPDLMRPLPAPAPIPDPPLPVKQPVQAPTGLFGRKQKLAEAEAAAEAQYAADYWAWHASVQELPARRQAQDTAYAAAEQGRLAELAKERARYDQECVAREEAVLEQNGELDQLINGLGYGTVGAVQDYVAIVLANSIYPEEVEVHHSAEFEPSTAELSMRVLIPGPDSIPAVKGYRYVRASDEIVETPLSQKEAKERYAELVHNVALRSFHEVFEADRRGLIRSIALELGTETINPATGRETYVPLTAAAVSREVFSELDLSAVVPAATLAHLGAVVSKNPLALVPVSGSGVRSAQG</sequence>
<feature type="compositionally biased region" description="Low complexity" evidence="1">
    <location>
        <begin position="34"/>
        <end position="43"/>
    </location>
</feature>
<name>A0A3L6ZKF6_9MICO</name>
<evidence type="ECO:0000313" key="2">
    <source>
        <dbReference type="EMBL" id="RLP68338.1"/>
    </source>
</evidence>
<feature type="region of interest" description="Disordered" evidence="1">
    <location>
        <begin position="26"/>
        <end position="50"/>
    </location>
</feature>
<dbReference type="Proteomes" id="UP000270299">
    <property type="component" value="Unassembled WGS sequence"/>
</dbReference>
<proteinExistence type="predicted"/>